<keyword evidence="2 5" id="KW-0808">Transferase</keyword>
<evidence type="ECO:0000313" key="6">
    <source>
        <dbReference type="Proteomes" id="UP001147700"/>
    </source>
</evidence>
<dbReference type="PANTHER" id="PTHR12215">
    <property type="entry name" value="PHOSPHOPANTETHEINE TRANSFERASE"/>
    <property type="match status" value="1"/>
</dbReference>
<dbReference type="SUPFAM" id="SSF56214">
    <property type="entry name" value="4'-phosphopantetheinyl transferase"/>
    <property type="match status" value="2"/>
</dbReference>
<name>A0ABT4RDF0_9ACTN</name>
<dbReference type="RefSeq" id="WP_202952168.1">
    <property type="nucleotide sequence ID" value="NZ_JAPCID010000005.1"/>
</dbReference>
<dbReference type="Proteomes" id="UP001147700">
    <property type="component" value="Unassembled WGS sequence"/>
</dbReference>
<gene>
    <name evidence="5" type="ORF">OJ962_03570</name>
</gene>
<dbReference type="Gene3D" id="3.90.470.20">
    <property type="entry name" value="4'-phosphopantetheinyl transferase domain"/>
    <property type="match status" value="1"/>
</dbReference>
<dbReference type="InterPro" id="IPR037143">
    <property type="entry name" value="4-PPantetheinyl_Trfase_dom_sf"/>
</dbReference>
<dbReference type="GO" id="GO:0016740">
    <property type="term" value="F:transferase activity"/>
    <property type="evidence" value="ECO:0007669"/>
    <property type="project" value="UniProtKB-KW"/>
</dbReference>
<dbReference type="InterPro" id="IPR050559">
    <property type="entry name" value="P-Pant_transferase_sf"/>
</dbReference>
<feature type="domain" description="4'-phosphopantetheinyl transferase N-terminal" evidence="4">
    <location>
        <begin position="17"/>
        <end position="91"/>
    </location>
</feature>
<keyword evidence="6" id="KW-1185">Reference proteome</keyword>
<dbReference type="InterPro" id="IPR008278">
    <property type="entry name" value="4-PPantetheinyl_Trfase_dom"/>
</dbReference>
<evidence type="ECO:0000259" key="3">
    <source>
        <dbReference type="Pfam" id="PF01648"/>
    </source>
</evidence>
<dbReference type="Pfam" id="PF01648">
    <property type="entry name" value="ACPS"/>
    <property type="match status" value="1"/>
</dbReference>
<evidence type="ECO:0000256" key="2">
    <source>
        <dbReference type="ARBA" id="ARBA00022679"/>
    </source>
</evidence>
<evidence type="ECO:0000313" key="5">
    <source>
        <dbReference type="EMBL" id="MDA0136563.1"/>
    </source>
</evidence>
<protein>
    <submittedName>
        <fullName evidence="5">4'-phosphopantetheinyl transferase superfamily protein</fullName>
    </submittedName>
</protein>
<dbReference type="Pfam" id="PF22624">
    <property type="entry name" value="AASDHPPT_N"/>
    <property type="match status" value="1"/>
</dbReference>
<dbReference type="PANTHER" id="PTHR12215:SF10">
    <property type="entry name" value="L-AMINOADIPATE-SEMIALDEHYDE DEHYDROGENASE-PHOSPHOPANTETHEINYL TRANSFERASE"/>
    <property type="match status" value="1"/>
</dbReference>
<evidence type="ECO:0000259" key="4">
    <source>
        <dbReference type="Pfam" id="PF22624"/>
    </source>
</evidence>
<organism evidence="5 6">
    <name type="scientific">Solirubrobacter deserti</name>
    <dbReference type="NCBI Taxonomy" id="2282478"/>
    <lineage>
        <taxon>Bacteria</taxon>
        <taxon>Bacillati</taxon>
        <taxon>Actinomycetota</taxon>
        <taxon>Thermoleophilia</taxon>
        <taxon>Solirubrobacterales</taxon>
        <taxon>Solirubrobacteraceae</taxon>
        <taxon>Solirubrobacter</taxon>
    </lineage>
</organism>
<sequence>MVGLGQDEPLVARLRGLLSADERARADRLIRPEQGARWTVSRAALRILLCARLGCTPEEIHFHTAEHGKPCVPGTPLRFNLSHSGELALIALSEDLEVGVDVERPGRNVAAIERTLSPGEHASGHGHLQIWCRKEAWAKAIGGGLGWAPERFDTTAVEGYTLTDLELSGGYVGALAVEGEDAAHTLCRLTF</sequence>
<comment type="caution">
    <text evidence="5">The sequence shown here is derived from an EMBL/GenBank/DDBJ whole genome shotgun (WGS) entry which is preliminary data.</text>
</comment>
<evidence type="ECO:0000256" key="1">
    <source>
        <dbReference type="ARBA" id="ARBA00010990"/>
    </source>
</evidence>
<comment type="similarity">
    <text evidence="1">Belongs to the P-Pant transferase superfamily. Gsp/Sfp/HetI/AcpT family.</text>
</comment>
<feature type="domain" description="4'-phosphopantetheinyl transferase" evidence="3">
    <location>
        <begin position="98"/>
        <end position="150"/>
    </location>
</feature>
<reference evidence="5" key="1">
    <citation type="submission" date="2022-10" db="EMBL/GenBank/DDBJ databases">
        <title>The WGS of Solirubrobacter sp. CPCC 204708.</title>
        <authorList>
            <person name="Jiang Z."/>
        </authorList>
    </citation>
    <scope>NUCLEOTIDE SEQUENCE</scope>
    <source>
        <strain evidence="5">CPCC 204708</strain>
    </source>
</reference>
<dbReference type="EMBL" id="JAPCID010000005">
    <property type="protein sequence ID" value="MDA0136563.1"/>
    <property type="molecule type" value="Genomic_DNA"/>
</dbReference>
<dbReference type="InterPro" id="IPR055066">
    <property type="entry name" value="AASDHPPT_N"/>
</dbReference>
<proteinExistence type="inferred from homology"/>
<accession>A0ABT4RDF0</accession>